<dbReference type="SMART" id="SM00937">
    <property type="entry name" value="PCRF"/>
    <property type="match status" value="1"/>
</dbReference>
<feature type="domain" description="Prokaryotic-type class I peptide chain release factors" evidence="6">
    <location>
        <begin position="216"/>
        <end position="232"/>
    </location>
</feature>
<evidence type="ECO:0000313" key="7">
    <source>
        <dbReference type="EMBL" id="OGZ32234.1"/>
    </source>
</evidence>
<evidence type="ECO:0000256" key="1">
    <source>
        <dbReference type="ARBA" id="ARBA00010835"/>
    </source>
</evidence>
<dbReference type="InterPro" id="IPR005139">
    <property type="entry name" value="PCRF"/>
</dbReference>
<dbReference type="PANTHER" id="PTHR43116:SF3">
    <property type="entry name" value="CLASS I PEPTIDE CHAIN RELEASE FACTOR"/>
    <property type="match status" value="1"/>
</dbReference>
<dbReference type="AlphaFoldDB" id="A0A1G2F2C8"/>
<gene>
    <name evidence="7" type="ORF">A3H02_00825</name>
</gene>
<dbReference type="GO" id="GO:0005737">
    <property type="term" value="C:cytoplasm"/>
    <property type="evidence" value="ECO:0007669"/>
    <property type="project" value="InterPro"/>
</dbReference>
<dbReference type="InterPro" id="IPR000352">
    <property type="entry name" value="Pep_chain_release_fac_I"/>
</dbReference>
<sequence length="333" mass="38519">MASKKKRFLELKEELDDPEIWADQARSKELLKEIKNLEEEIKPIDRLLDEVLALEDLAATEEEEENAAELEKNYETLLNYFEKIKNKSSLSGEYDERDAIVSIYAGAGGDDAEDWTGILLKMYHQWAKRHNFEAKILDQHKNEFGGYKNITFEIKGKFAYGWLKNEAGVHRLVRISPFSPKKLRHTSFALVEIVPRIILPKEVEINPADLEIRFTRSSGPGGQNVNKRETAVQIFHKPSKIQVKCDSERSQEMNRQKAMEILSSKLLKLKAEETEKEKKALKGEIPQKIEWGHQIRSYVFHPYRLVKDHRTNVETGNVEKVLAGEIDDFLKAE</sequence>
<organism evidence="7 8">
    <name type="scientific">Candidatus Niyogibacteria bacterium RIFCSPLOWO2_12_FULL_41_13</name>
    <dbReference type="NCBI Taxonomy" id="1801726"/>
    <lineage>
        <taxon>Bacteria</taxon>
        <taxon>Candidatus Niyogiibacteriota</taxon>
    </lineage>
</organism>
<dbReference type="PROSITE" id="PS00745">
    <property type="entry name" value="RF_PROK_I"/>
    <property type="match status" value="1"/>
</dbReference>
<evidence type="ECO:0000259" key="6">
    <source>
        <dbReference type="PROSITE" id="PS00745"/>
    </source>
</evidence>
<feature type="coiled-coil region" evidence="5">
    <location>
        <begin position="20"/>
        <end position="87"/>
    </location>
</feature>
<proteinExistence type="inferred from homology"/>
<reference evidence="7 8" key="1">
    <citation type="journal article" date="2016" name="Nat. Commun.">
        <title>Thousands of microbial genomes shed light on interconnected biogeochemical processes in an aquifer system.</title>
        <authorList>
            <person name="Anantharaman K."/>
            <person name="Brown C.T."/>
            <person name="Hug L.A."/>
            <person name="Sharon I."/>
            <person name="Castelle C.J."/>
            <person name="Probst A.J."/>
            <person name="Thomas B.C."/>
            <person name="Singh A."/>
            <person name="Wilkins M.J."/>
            <person name="Karaoz U."/>
            <person name="Brodie E.L."/>
            <person name="Williams K.H."/>
            <person name="Hubbard S.S."/>
            <person name="Banfield J.F."/>
        </authorList>
    </citation>
    <scope>NUCLEOTIDE SEQUENCE [LARGE SCALE GENOMIC DNA]</scope>
</reference>
<dbReference type="Gene3D" id="3.30.70.1660">
    <property type="match status" value="1"/>
</dbReference>
<dbReference type="Gene3D" id="1.20.58.410">
    <property type="entry name" value="Release factor"/>
    <property type="match status" value="1"/>
</dbReference>
<dbReference type="Pfam" id="PF00472">
    <property type="entry name" value="RF-1"/>
    <property type="match status" value="1"/>
</dbReference>
<keyword evidence="5" id="KW-0175">Coiled coil</keyword>
<dbReference type="InterPro" id="IPR045853">
    <property type="entry name" value="Pep_chain_release_fac_I_sf"/>
</dbReference>
<evidence type="ECO:0000256" key="4">
    <source>
        <dbReference type="NCBIfam" id="TIGR00020"/>
    </source>
</evidence>
<dbReference type="SUPFAM" id="SSF75620">
    <property type="entry name" value="Release factor"/>
    <property type="match status" value="1"/>
</dbReference>
<name>A0A1G2F2C8_9BACT</name>
<dbReference type="PANTHER" id="PTHR43116">
    <property type="entry name" value="PEPTIDE CHAIN RELEASE FACTOR 2"/>
    <property type="match status" value="1"/>
</dbReference>
<evidence type="ECO:0000256" key="5">
    <source>
        <dbReference type="SAM" id="Coils"/>
    </source>
</evidence>
<protein>
    <recommendedName>
        <fullName evidence="4">Peptide chain release factor 2</fullName>
    </recommendedName>
</protein>
<comment type="similarity">
    <text evidence="1">Belongs to the prokaryotic/mitochondrial release factor family.</text>
</comment>
<dbReference type="Pfam" id="PF03462">
    <property type="entry name" value="PCRF"/>
    <property type="match status" value="1"/>
</dbReference>
<dbReference type="Proteomes" id="UP000176787">
    <property type="component" value="Unassembled WGS sequence"/>
</dbReference>
<keyword evidence="2" id="KW-0488">Methylation</keyword>
<keyword evidence="3" id="KW-0648">Protein biosynthesis</keyword>
<accession>A0A1G2F2C8</accession>
<dbReference type="NCBIfam" id="TIGR00020">
    <property type="entry name" value="prfB"/>
    <property type="match status" value="1"/>
</dbReference>
<evidence type="ECO:0000256" key="2">
    <source>
        <dbReference type="ARBA" id="ARBA00022481"/>
    </source>
</evidence>
<dbReference type="GO" id="GO:0016149">
    <property type="term" value="F:translation release factor activity, codon specific"/>
    <property type="evidence" value="ECO:0007669"/>
    <property type="project" value="InterPro"/>
</dbReference>
<comment type="caution">
    <text evidence="7">The sequence shown here is derived from an EMBL/GenBank/DDBJ whole genome shotgun (WGS) entry which is preliminary data.</text>
</comment>
<evidence type="ECO:0000256" key="3">
    <source>
        <dbReference type="ARBA" id="ARBA00022917"/>
    </source>
</evidence>
<dbReference type="STRING" id="1801726.A3H02_00825"/>
<evidence type="ECO:0000313" key="8">
    <source>
        <dbReference type="Proteomes" id="UP000176787"/>
    </source>
</evidence>
<dbReference type="InterPro" id="IPR004374">
    <property type="entry name" value="PrfB"/>
</dbReference>
<dbReference type="Gene3D" id="3.30.160.20">
    <property type="match status" value="1"/>
</dbReference>
<dbReference type="EMBL" id="MHMS01000011">
    <property type="protein sequence ID" value="OGZ32234.1"/>
    <property type="molecule type" value="Genomic_DNA"/>
</dbReference>